<evidence type="ECO:0000313" key="2">
    <source>
        <dbReference type="EMBL" id="KRX91266.1"/>
    </source>
</evidence>
<feature type="compositionally biased region" description="Basic and acidic residues" evidence="1">
    <location>
        <begin position="31"/>
        <end position="52"/>
    </location>
</feature>
<dbReference type="EMBL" id="JYDU01000141">
    <property type="protein sequence ID" value="KRX91266.1"/>
    <property type="molecule type" value="Genomic_DNA"/>
</dbReference>
<dbReference type="AlphaFoldDB" id="A0A0V0XTW3"/>
<proteinExistence type="predicted"/>
<feature type="non-terminal residue" evidence="2">
    <location>
        <position position="1"/>
    </location>
</feature>
<organism evidence="2 3">
    <name type="scientific">Trichinella pseudospiralis</name>
    <name type="common">Parasitic roundworm</name>
    <dbReference type="NCBI Taxonomy" id="6337"/>
    <lineage>
        <taxon>Eukaryota</taxon>
        <taxon>Metazoa</taxon>
        <taxon>Ecdysozoa</taxon>
        <taxon>Nematoda</taxon>
        <taxon>Enoplea</taxon>
        <taxon>Dorylaimia</taxon>
        <taxon>Trichinellida</taxon>
        <taxon>Trichinellidae</taxon>
        <taxon>Trichinella</taxon>
    </lineage>
</organism>
<comment type="caution">
    <text evidence="2">The sequence shown here is derived from an EMBL/GenBank/DDBJ whole genome shotgun (WGS) entry which is preliminary data.</text>
</comment>
<feature type="non-terminal residue" evidence="2">
    <location>
        <position position="92"/>
    </location>
</feature>
<name>A0A0V0XTW3_TRIPS</name>
<accession>A0A0V0XTW3</accession>
<gene>
    <name evidence="2" type="ORF">T4E_2236</name>
</gene>
<protein>
    <submittedName>
        <fullName evidence="2">Uncharacterized protein</fullName>
    </submittedName>
</protein>
<evidence type="ECO:0000313" key="3">
    <source>
        <dbReference type="Proteomes" id="UP000054815"/>
    </source>
</evidence>
<feature type="region of interest" description="Disordered" evidence="1">
    <location>
        <begin position="25"/>
        <end position="68"/>
    </location>
</feature>
<evidence type="ECO:0000256" key="1">
    <source>
        <dbReference type="SAM" id="MobiDB-lite"/>
    </source>
</evidence>
<reference evidence="2 3" key="1">
    <citation type="submission" date="2015-01" db="EMBL/GenBank/DDBJ databases">
        <title>Evolution of Trichinella species and genotypes.</title>
        <authorList>
            <person name="Korhonen P.K."/>
            <person name="Edoardo P."/>
            <person name="Giuseppe L.R."/>
            <person name="Gasser R.B."/>
        </authorList>
    </citation>
    <scope>NUCLEOTIDE SEQUENCE [LARGE SCALE GENOMIC DNA]</scope>
    <source>
        <strain evidence="2">ISS141</strain>
    </source>
</reference>
<dbReference type="Proteomes" id="UP000054815">
    <property type="component" value="Unassembled WGS sequence"/>
</dbReference>
<sequence length="92" mass="10730">LHYANNDRHKGELLSINLMKQKKMKTLITRSESRTALRRTREEKRKSEDLTRRSNTRTTRSGIKKGRRYAVPRGSQFCKSGFGILRKGEVIP</sequence>